<dbReference type="PANTHER" id="PTHR30188:SF4">
    <property type="entry name" value="PROTEIN TRIGALACTOSYLDIACYLGLYCEROL 1, CHLOROPLASTIC"/>
    <property type="match status" value="1"/>
</dbReference>
<evidence type="ECO:0000256" key="1">
    <source>
        <dbReference type="SAM" id="Phobius"/>
    </source>
</evidence>
<dbReference type="PANTHER" id="PTHR30188">
    <property type="entry name" value="ABC TRANSPORTER PERMEASE PROTEIN-RELATED"/>
    <property type="match status" value="1"/>
</dbReference>
<dbReference type="RefSeq" id="WP_248208593.1">
    <property type="nucleotide sequence ID" value="NZ_JALNMH010000007.1"/>
</dbReference>
<evidence type="ECO:0000313" key="3">
    <source>
        <dbReference type="Proteomes" id="UP001431449"/>
    </source>
</evidence>
<feature type="transmembrane region" description="Helical" evidence="1">
    <location>
        <begin position="221"/>
        <end position="240"/>
    </location>
</feature>
<dbReference type="InterPro" id="IPR030802">
    <property type="entry name" value="Permease_MalE"/>
</dbReference>
<feature type="transmembrane region" description="Helical" evidence="1">
    <location>
        <begin position="252"/>
        <end position="271"/>
    </location>
</feature>
<feature type="transmembrane region" description="Helical" evidence="1">
    <location>
        <begin position="30"/>
        <end position="49"/>
    </location>
</feature>
<protein>
    <submittedName>
        <fullName evidence="2">ABC transporter permease</fullName>
    </submittedName>
</protein>
<dbReference type="EMBL" id="JALNMH010000007">
    <property type="protein sequence ID" value="MCK7593908.1"/>
    <property type="molecule type" value="Genomic_DNA"/>
</dbReference>
<keyword evidence="1" id="KW-1133">Transmembrane helix</keyword>
<keyword evidence="3" id="KW-1185">Reference proteome</keyword>
<dbReference type="Pfam" id="PF02405">
    <property type="entry name" value="MlaE"/>
    <property type="match status" value="1"/>
</dbReference>
<evidence type="ECO:0000313" key="2">
    <source>
        <dbReference type="EMBL" id="MCK7593908.1"/>
    </source>
</evidence>
<feature type="transmembrane region" description="Helical" evidence="1">
    <location>
        <begin position="157"/>
        <end position="188"/>
    </location>
</feature>
<keyword evidence="1" id="KW-0812">Transmembrane</keyword>
<keyword evidence="1" id="KW-0472">Membrane</keyword>
<comment type="caution">
    <text evidence="2">The sequence shown here is derived from an EMBL/GenBank/DDBJ whole genome shotgun (WGS) entry which is preliminary data.</text>
</comment>
<dbReference type="Proteomes" id="UP001431449">
    <property type="component" value="Unassembled WGS sequence"/>
</dbReference>
<feature type="transmembrane region" description="Helical" evidence="1">
    <location>
        <begin position="70"/>
        <end position="94"/>
    </location>
</feature>
<accession>A0ABT0GHK4</accession>
<reference evidence="2" key="1">
    <citation type="submission" date="2022-04" db="EMBL/GenBank/DDBJ databases">
        <title>Lysobacter sp. CAU 1642 isolated from sea sand.</title>
        <authorList>
            <person name="Kim W."/>
        </authorList>
    </citation>
    <scope>NUCLEOTIDE SEQUENCE</scope>
    <source>
        <strain evidence="2">CAU 1642</strain>
    </source>
</reference>
<sequence>MSESRTEPADVLLRPLERLGRRTVATVAEFGYAGMLLFESCWFLLLGWRQGQPVRLRMIFEQMRQVGIDAIPIVSLLSFTIGVMLGIQFIAALGEFGAESQVVLAAAKSITREFGALITGIVVAGRSGSSFAARLGSMVVSQEVDALKVIGIEPVRYLVAPALIAMLVMMPTLTVIADFVAILGAGLYSSGPLDMSVTTYVLTTLQHLEPRDLWEGLSKSVVFAVLITLVGVSTGFSVSGGAEGVGRATTRAVVMSITAIVVADMLFSFFLNR</sequence>
<proteinExistence type="predicted"/>
<organism evidence="2 3">
    <name type="scientific">Pseudomarimonas salicorniae</name>
    <dbReference type="NCBI Taxonomy" id="2933270"/>
    <lineage>
        <taxon>Bacteria</taxon>
        <taxon>Pseudomonadati</taxon>
        <taxon>Pseudomonadota</taxon>
        <taxon>Gammaproteobacteria</taxon>
        <taxon>Lysobacterales</taxon>
        <taxon>Lysobacteraceae</taxon>
        <taxon>Pseudomarimonas</taxon>
    </lineage>
</organism>
<name>A0ABT0GHK4_9GAMM</name>
<gene>
    <name evidence="2" type="ORF">M0G41_09515</name>
</gene>